<name>A0AAE9MZV6_9VIBR</name>
<organism evidence="1 2">
    <name type="scientific">Vibrio campbellii</name>
    <dbReference type="NCBI Taxonomy" id="680"/>
    <lineage>
        <taxon>Bacteria</taxon>
        <taxon>Pseudomonadati</taxon>
        <taxon>Pseudomonadota</taxon>
        <taxon>Gammaproteobacteria</taxon>
        <taxon>Vibrionales</taxon>
        <taxon>Vibrionaceae</taxon>
        <taxon>Vibrio</taxon>
    </lineage>
</organism>
<reference evidence="1" key="1">
    <citation type="submission" date="2020-03" db="EMBL/GenBank/DDBJ databases">
        <title>Five strains of Vibrio campbellii isolated from Mariana Trench.</title>
        <authorList>
            <person name="Liang J."/>
            <person name="Zhang X.-H."/>
        </authorList>
    </citation>
    <scope>NUCLEOTIDE SEQUENCE</scope>
    <source>
        <strain evidence="1">LJC014</strain>
    </source>
</reference>
<evidence type="ECO:0000313" key="1">
    <source>
        <dbReference type="EMBL" id="UTZ27930.1"/>
    </source>
</evidence>
<protein>
    <submittedName>
        <fullName evidence="1">Uncharacterized protein</fullName>
    </submittedName>
</protein>
<accession>A0AAE9MZV6</accession>
<dbReference type="EMBL" id="CP050467">
    <property type="protein sequence ID" value="UTZ27930.1"/>
    <property type="molecule type" value="Genomic_DNA"/>
</dbReference>
<dbReference type="Proteomes" id="UP001058687">
    <property type="component" value="Chromosome 1"/>
</dbReference>
<sequence>MSVLLLSTALISAAESSLTYQLEQNTERSDVVTVSVDTKQLGTFNIQPARTLADGTQPTLACVTASGSRSDIKYQTDIQCDHVDWQLPLAKIGHDGFDIADQVDSYSPDKGWRFISEFNSLPRFSKHNDEPIPAQVCAPNNQCSWMPDESQPPLFMIWGLKPIELDINGKTIKVTTDTDEILKTMSDWKPALESQLAYLISLFPNNKVEKWDIAFFSRDKQAGSVSGAAGSDKILVNALLNNGELEDDAMPMLLKIAAHESMHLLDTTSPMWASESLAEYYGIKSLGKTSYDFTDPQAEWNDFKKRFPFASTGLLEANDRVSKEQMYQYYPLFYVKGPAFWQLVDQSLMAKGKSLDTLLPTLTFNKDGHLSEASISDITDVIGKQKWHELADLYL</sequence>
<evidence type="ECO:0000313" key="2">
    <source>
        <dbReference type="Proteomes" id="UP001058687"/>
    </source>
</evidence>
<proteinExistence type="predicted"/>
<gene>
    <name evidence="1" type="ORF">HB761_15055</name>
</gene>
<dbReference type="AlphaFoldDB" id="A0AAE9MZV6"/>
<dbReference type="RefSeq" id="WP_255935747.1">
    <property type="nucleotide sequence ID" value="NZ_CP050467.1"/>
</dbReference>